<dbReference type="GO" id="GO:0008168">
    <property type="term" value="F:methyltransferase activity"/>
    <property type="evidence" value="ECO:0007669"/>
    <property type="project" value="UniProtKB-KW"/>
</dbReference>
<sequence>MESKKLIACLKGCRTRYSKNADPKMESKVVTSLLKDSDPSFLQMLKEKSSDLYHYVNTVLSVSDLKTPKLTRSPVVLPSENTECLAHSTKGVVYEIDTIKKTCKRVLSDLSQLADTEIEMEEMPMTVYQRYLKDKFFGETVVIKKGKLLFRGYRVSCTKENGFMIEDTMNKYKVVDTTFEGIPTPAELGEFFVRPRVEHTPEDLHAAVERGKQLASEKTKTVSIEVEEPEEVDFETLRLKVLGKINAIREGKVSNFDPVDFPKMIPFRRWKRSVSIHINKWKNKKLRYKTLLAAIEKVTREETFVVEEKNHRSSFVGTILPEFKTVGRLIGNKLEVDGKLVDAVPFLQAHLLHYEPKAMQQLMRFARHEIDAVTLLQNPYHDDWKIEYNSKLLPNTKEVADILSALHESTGLCVPQDVLYEADLKIGDKILIFVDGSWKRKTITELENGICINKGVGLMKYDKWIKLDDEKK</sequence>
<evidence type="ECO:0000313" key="1">
    <source>
        <dbReference type="EMBL" id="DAF47696.1"/>
    </source>
</evidence>
<keyword evidence="1" id="KW-0808">Transferase</keyword>
<accession>A0A8S5S9W2</accession>
<reference evidence="1" key="1">
    <citation type="journal article" date="2021" name="Proc. Natl. Acad. Sci. U.S.A.">
        <title>A Catalog of Tens of Thousands of Viruses from Human Metagenomes Reveals Hidden Associations with Chronic Diseases.</title>
        <authorList>
            <person name="Tisza M.J."/>
            <person name="Buck C.B."/>
        </authorList>
    </citation>
    <scope>NUCLEOTIDE SEQUENCE</scope>
    <source>
        <strain evidence="1">CtByu2</strain>
    </source>
</reference>
<protein>
    <submittedName>
        <fullName evidence="1">Histone methyltransferase Tudor domain</fullName>
    </submittedName>
</protein>
<organism evidence="1">
    <name type="scientific">Myoviridae sp. ctByu2</name>
    <dbReference type="NCBI Taxonomy" id="2827668"/>
    <lineage>
        <taxon>Viruses</taxon>
        <taxon>Duplodnaviria</taxon>
        <taxon>Heunggongvirae</taxon>
        <taxon>Uroviricota</taxon>
        <taxon>Caudoviricetes</taxon>
    </lineage>
</organism>
<dbReference type="GO" id="GO:0032259">
    <property type="term" value="P:methylation"/>
    <property type="evidence" value="ECO:0007669"/>
    <property type="project" value="UniProtKB-KW"/>
</dbReference>
<proteinExistence type="predicted"/>
<keyword evidence="1" id="KW-0489">Methyltransferase</keyword>
<name>A0A8S5S9W2_9CAUD</name>
<dbReference type="EMBL" id="BK032557">
    <property type="protein sequence ID" value="DAF47696.1"/>
    <property type="molecule type" value="Genomic_DNA"/>
</dbReference>